<comment type="caution">
    <text evidence="1">The sequence shown here is derived from an EMBL/GenBank/DDBJ whole genome shotgun (WGS) entry which is preliminary data.</text>
</comment>
<sequence length="148" mass="15884">MQNLMQIGGSGRSLILNVTATQCTCSLSGTRGVEASDLREFAEVSVYDGSFLWRPQCPGNLTPPCTLSSETSLYPNNAQTATSTYKRGNLATGLSTRHTTRLTFALQAVAGGGPHDVWQVPLSALGDLSRKEFGGGGECRQLRLWKEC</sequence>
<name>A0A833ZBI7_9CHIR</name>
<reference evidence="1 2" key="1">
    <citation type="journal article" date="2020" name="Nature">
        <title>Six reference-quality genomes reveal evolution of bat adaptations.</title>
        <authorList>
            <person name="Jebb D."/>
            <person name="Huang Z."/>
            <person name="Pippel M."/>
            <person name="Hughes G.M."/>
            <person name="Lavrichenko K."/>
            <person name="Devanna P."/>
            <person name="Winkler S."/>
            <person name="Jermiin L.S."/>
            <person name="Skirmuntt E.C."/>
            <person name="Katzourakis A."/>
            <person name="Burkitt-Gray L."/>
            <person name="Ray D.A."/>
            <person name="Sullivan K.A.M."/>
            <person name="Roscito J.G."/>
            <person name="Kirilenko B.M."/>
            <person name="Davalos L.M."/>
            <person name="Corthals A.P."/>
            <person name="Power M.L."/>
            <person name="Jones G."/>
            <person name="Ransome R.D."/>
            <person name="Dechmann D.K.N."/>
            <person name="Locatelli A.G."/>
            <person name="Puechmaille S.J."/>
            <person name="Fedrigo O."/>
            <person name="Jarvis E.D."/>
            <person name="Hiller M."/>
            <person name="Vernes S.C."/>
            <person name="Myers E.W."/>
            <person name="Teeling E.C."/>
        </authorList>
    </citation>
    <scope>NUCLEOTIDE SEQUENCE [LARGE SCALE GENOMIC DNA]</scope>
    <source>
        <strain evidence="1">Bat1K_MPI-CBG_1</strain>
    </source>
</reference>
<evidence type="ECO:0000313" key="2">
    <source>
        <dbReference type="Proteomes" id="UP000664940"/>
    </source>
</evidence>
<protein>
    <submittedName>
        <fullName evidence="1">Uncharacterized protein</fullName>
    </submittedName>
</protein>
<dbReference type="AlphaFoldDB" id="A0A833ZBI7"/>
<accession>A0A833ZBI7</accession>
<organism evidence="1 2">
    <name type="scientific">Phyllostomus discolor</name>
    <name type="common">pale spear-nosed bat</name>
    <dbReference type="NCBI Taxonomy" id="89673"/>
    <lineage>
        <taxon>Eukaryota</taxon>
        <taxon>Metazoa</taxon>
        <taxon>Chordata</taxon>
        <taxon>Craniata</taxon>
        <taxon>Vertebrata</taxon>
        <taxon>Euteleostomi</taxon>
        <taxon>Mammalia</taxon>
        <taxon>Eutheria</taxon>
        <taxon>Laurasiatheria</taxon>
        <taxon>Chiroptera</taxon>
        <taxon>Yangochiroptera</taxon>
        <taxon>Phyllostomidae</taxon>
        <taxon>Phyllostominae</taxon>
        <taxon>Phyllostomus</taxon>
    </lineage>
</organism>
<evidence type="ECO:0000313" key="1">
    <source>
        <dbReference type="EMBL" id="KAF6090954.1"/>
    </source>
</evidence>
<dbReference type="Proteomes" id="UP000664940">
    <property type="component" value="Unassembled WGS sequence"/>
</dbReference>
<dbReference type="EMBL" id="JABVXQ010000009">
    <property type="protein sequence ID" value="KAF6090954.1"/>
    <property type="molecule type" value="Genomic_DNA"/>
</dbReference>
<gene>
    <name evidence="1" type="ORF">HJG60_012293</name>
</gene>
<proteinExistence type="predicted"/>